<organism evidence="1 2">
    <name type="scientific">candidate division WWE3 bacterium RIFCSPLOWO2_01_FULL_39_13</name>
    <dbReference type="NCBI Taxonomy" id="1802624"/>
    <lineage>
        <taxon>Bacteria</taxon>
        <taxon>Katanobacteria</taxon>
    </lineage>
</organism>
<evidence type="ECO:0008006" key="3">
    <source>
        <dbReference type="Google" id="ProtNLM"/>
    </source>
</evidence>
<dbReference type="STRING" id="1802624.A2982_00550"/>
<proteinExistence type="predicted"/>
<dbReference type="EMBL" id="MEVH01000014">
    <property type="protein sequence ID" value="OGC51758.1"/>
    <property type="molecule type" value="Genomic_DNA"/>
</dbReference>
<gene>
    <name evidence="1" type="ORF">A2982_00550</name>
</gene>
<evidence type="ECO:0000313" key="2">
    <source>
        <dbReference type="Proteomes" id="UP000178771"/>
    </source>
</evidence>
<comment type="caution">
    <text evidence="1">The sequence shown here is derived from an EMBL/GenBank/DDBJ whole genome shotgun (WGS) entry which is preliminary data.</text>
</comment>
<dbReference type="Proteomes" id="UP000178771">
    <property type="component" value="Unassembled WGS sequence"/>
</dbReference>
<accession>A0A1F4V3L1</accession>
<sequence length="140" mass="16108">MAGRPTVITKQILGKLREAFLLGCTDEEACLYADIHPDTLYAYQKKNPAYSEEKQQLKMKPVLLARQTVIKAIKTDPSLAFKYLERKKKDEFSTKQILDVNTHEDRITGITYVIPDSSLRLKDHVFIANSEYKEQKITES</sequence>
<reference evidence="1 2" key="1">
    <citation type="journal article" date="2016" name="Nat. Commun.">
        <title>Thousands of microbial genomes shed light on interconnected biogeochemical processes in an aquifer system.</title>
        <authorList>
            <person name="Anantharaman K."/>
            <person name="Brown C.T."/>
            <person name="Hug L.A."/>
            <person name="Sharon I."/>
            <person name="Castelle C.J."/>
            <person name="Probst A.J."/>
            <person name="Thomas B.C."/>
            <person name="Singh A."/>
            <person name="Wilkins M.J."/>
            <person name="Karaoz U."/>
            <person name="Brodie E.L."/>
            <person name="Williams K.H."/>
            <person name="Hubbard S.S."/>
            <person name="Banfield J.F."/>
        </authorList>
    </citation>
    <scope>NUCLEOTIDE SEQUENCE [LARGE SCALE GENOMIC DNA]</scope>
</reference>
<evidence type="ECO:0000313" key="1">
    <source>
        <dbReference type="EMBL" id="OGC51758.1"/>
    </source>
</evidence>
<name>A0A1F4V3L1_UNCKA</name>
<protein>
    <recommendedName>
        <fullName evidence="3">Terminase small subunit</fullName>
    </recommendedName>
</protein>
<dbReference type="AlphaFoldDB" id="A0A1F4V3L1"/>